<dbReference type="EMBL" id="MKIM01000027">
    <property type="protein sequence ID" value="OLP44636.1"/>
    <property type="molecule type" value="Genomic_DNA"/>
</dbReference>
<organism evidence="1 2">
    <name type="scientific">Rhizobium oryziradicis</name>
    <dbReference type="NCBI Taxonomy" id="1867956"/>
    <lineage>
        <taxon>Bacteria</taxon>
        <taxon>Pseudomonadati</taxon>
        <taxon>Pseudomonadota</taxon>
        <taxon>Alphaproteobacteria</taxon>
        <taxon>Hyphomicrobiales</taxon>
        <taxon>Rhizobiaceae</taxon>
        <taxon>Rhizobium/Agrobacterium group</taxon>
        <taxon>Rhizobium</taxon>
    </lineage>
</organism>
<dbReference type="OrthoDB" id="6847114at2"/>
<dbReference type="RefSeq" id="WP_075640144.1">
    <property type="nucleotide sequence ID" value="NZ_MKIM01000027.1"/>
</dbReference>
<name>A0A1Q8ZRF4_9HYPH</name>
<dbReference type="AlphaFoldDB" id="A0A1Q8ZRF4"/>
<dbReference type="STRING" id="1867956.BJF95_09045"/>
<protein>
    <submittedName>
        <fullName evidence="1">Uncharacterized protein</fullName>
    </submittedName>
</protein>
<evidence type="ECO:0000313" key="1">
    <source>
        <dbReference type="EMBL" id="OLP44636.1"/>
    </source>
</evidence>
<accession>A0A1Q8ZRF4</accession>
<reference evidence="1 2" key="1">
    <citation type="submission" date="2016-09" db="EMBL/GenBank/DDBJ databases">
        <title>Rhizobium oryziradicis sp. nov., isolated from the root of rice.</title>
        <authorList>
            <person name="Zhao J."/>
            <person name="Zhang X."/>
        </authorList>
    </citation>
    <scope>NUCLEOTIDE SEQUENCE [LARGE SCALE GENOMIC DNA]</scope>
    <source>
        <strain evidence="1 2">N19</strain>
    </source>
</reference>
<sequence>MIVNATGYDSKNKKTLICGVYISPKGITTFGWLNQEGFFGGGNFMDPIDDPKVFGDWTDKSGNDITIKPGESGRYVVIEGDATIGPSDNPRTGFISGPAFIGDGGKAAGYTDSHYDGAAPASTKSSEDESGCRVRLRYSGYYLFVDDNEECGGQGVSFSGIYLKKSAKK</sequence>
<dbReference type="Proteomes" id="UP000186894">
    <property type="component" value="Unassembled WGS sequence"/>
</dbReference>
<proteinExistence type="predicted"/>
<evidence type="ECO:0000313" key="2">
    <source>
        <dbReference type="Proteomes" id="UP000186894"/>
    </source>
</evidence>
<keyword evidence="2" id="KW-1185">Reference proteome</keyword>
<gene>
    <name evidence="1" type="ORF">BJF95_09045</name>
</gene>
<comment type="caution">
    <text evidence="1">The sequence shown here is derived from an EMBL/GenBank/DDBJ whole genome shotgun (WGS) entry which is preliminary data.</text>
</comment>